<organism evidence="1 2">
    <name type="scientific">Castanea mollissima</name>
    <name type="common">Chinese chestnut</name>
    <dbReference type="NCBI Taxonomy" id="60419"/>
    <lineage>
        <taxon>Eukaryota</taxon>
        <taxon>Viridiplantae</taxon>
        <taxon>Streptophyta</taxon>
        <taxon>Embryophyta</taxon>
        <taxon>Tracheophyta</taxon>
        <taxon>Spermatophyta</taxon>
        <taxon>Magnoliopsida</taxon>
        <taxon>eudicotyledons</taxon>
        <taxon>Gunneridae</taxon>
        <taxon>Pentapetalae</taxon>
        <taxon>rosids</taxon>
        <taxon>fabids</taxon>
        <taxon>Fagales</taxon>
        <taxon>Fagaceae</taxon>
        <taxon>Castanea</taxon>
    </lineage>
</organism>
<proteinExistence type="predicted"/>
<dbReference type="InterPro" id="IPR001005">
    <property type="entry name" value="SANT/Myb"/>
</dbReference>
<evidence type="ECO:0000313" key="1">
    <source>
        <dbReference type="EMBL" id="KAF3962104.1"/>
    </source>
</evidence>
<evidence type="ECO:0000313" key="2">
    <source>
        <dbReference type="Proteomes" id="UP000737018"/>
    </source>
</evidence>
<comment type="caution">
    <text evidence="1">The sequence shown here is derived from an EMBL/GenBank/DDBJ whole genome shotgun (WGS) entry which is preliminary data.</text>
</comment>
<name>A0A8J4RD89_9ROSI</name>
<dbReference type="AlphaFoldDB" id="A0A8J4RD89"/>
<reference evidence="1" key="1">
    <citation type="submission" date="2020-03" db="EMBL/GenBank/DDBJ databases">
        <title>Castanea mollissima Vanexum genome sequencing.</title>
        <authorList>
            <person name="Staton M."/>
        </authorList>
    </citation>
    <scope>NUCLEOTIDE SEQUENCE</scope>
    <source>
        <tissue evidence="1">Leaf</tissue>
    </source>
</reference>
<protein>
    <submittedName>
        <fullName evidence="1">Uncharacterized protein</fullName>
    </submittedName>
</protein>
<dbReference type="Proteomes" id="UP000737018">
    <property type="component" value="Unassembled WGS sequence"/>
</dbReference>
<dbReference type="CDD" id="cd00167">
    <property type="entry name" value="SANT"/>
    <property type="match status" value="1"/>
</dbReference>
<gene>
    <name evidence="1" type="ORF">CMV_013348</name>
</gene>
<accession>A0A8J4RD89</accession>
<keyword evidence="2" id="KW-1185">Reference proteome</keyword>
<sequence length="69" mass="7885">MYPNSSSPLSFSLHQNNVNGNVENNKSQVVNLLNLQIHILNLLFVSVKQWTEEEHQLFLTGLNQLGKHD</sequence>
<dbReference type="EMBL" id="JRKL02001775">
    <property type="protein sequence ID" value="KAF3962104.1"/>
    <property type="molecule type" value="Genomic_DNA"/>
</dbReference>